<reference evidence="2 3" key="1">
    <citation type="submission" date="2019-10" db="EMBL/GenBank/DDBJ databases">
        <title>Gracilibacillus salitolerans sp. nov., a moderate halophile isolated from a saline soil in northwest China.</title>
        <authorList>
            <person name="Gan L."/>
        </authorList>
    </citation>
    <scope>NUCLEOTIDE SEQUENCE [LARGE SCALE GENOMIC DNA]</scope>
    <source>
        <strain evidence="2 3">TP2-8</strain>
    </source>
</reference>
<keyword evidence="1" id="KW-0472">Membrane</keyword>
<dbReference type="InterPro" id="IPR006938">
    <property type="entry name" value="DUF624"/>
</dbReference>
<keyword evidence="3" id="KW-1185">Reference proteome</keyword>
<evidence type="ECO:0000256" key="1">
    <source>
        <dbReference type="SAM" id="Phobius"/>
    </source>
</evidence>
<dbReference type="Pfam" id="PF04854">
    <property type="entry name" value="DUF624"/>
    <property type="match status" value="1"/>
</dbReference>
<keyword evidence="1" id="KW-1133">Transmembrane helix</keyword>
<comment type="caution">
    <text evidence="2">The sequence shown here is derived from an EMBL/GenBank/DDBJ whole genome shotgun (WGS) entry which is preliminary data.</text>
</comment>
<feature type="transmembrane region" description="Helical" evidence="1">
    <location>
        <begin position="52"/>
        <end position="79"/>
    </location>
</feature>
<feature type="transmembrane region" description="Helical" evidence="1">
    <location>
        <begin position="201"/>
        <end position="222"/>
    </location>
</feature>
<name>A0A6N7R4L6_9BACI</name>
<feature type="transmembrane region" description="Helical" evidence="1">
    <location>
        <begin position="171"/>
        <end position="195"/>
    </location>
</feature>
<protein>
    <submittedName>
        <fullName evidence="2">DUF624 domain-containing protein</fullName>
    </submittedName>
</protein>
<keyword evidence="1" id="KW-0812">Transmembrane</keyword>
<dbReference type="AlphaFoldDB" id="A0A6N7R4L6"/>
<accession>A0A6N7R4L6</accession>
<feature type="transmembrane region" description="Helical" evidence="1">
    <location>
        <begin position="134"/>
        <end position="159"/>
    </location>
</feature>
<organism evidence="2 3">
    <name type="scientific">Gracilibacillus thailandensis</name>
    <dbReference type="NCBI Taxonomy" id="563735"/>
    <lineage>
        <taxon>Bacteria</taxon>
        <taxon>Bacillati</taxon>
        <taxon>Bacillota</taxon>
        <taxon>Bacilli</taxon>
        <taxon>Bacillales</taxon>
        <taxon>Bacillaceae</taxon>
        <taxon>Gracilibacillus</taxon>
    </lineage>
</organism>
<dbReference type="EMBL" id="WJEE01000053">
    <property type="protein sequence ID" value="MRI68171.1"/>
    <property type="molecule type" value="Genomic_DNA"/>
</dbReference>
<evidence type="ECO:0000313" key="2">
    <source>
        <dbReference type="EMBL" id="MRI68171.1"/>
    </source>
</evidence>
<sequence length="232" mass="26716">MMNMQSSGIMGRFYVIADWVYKFSFANIIWSVCNIPMFFIVLNLLMADEIGVIVVLFGLLIMLSPFVFFPTTMALFSIVHQFIQKEDVKLFADFWQYTRLHYKKGMKIGVISTIFWTVLLIDFFYVMGTGNITFTYVFIVLGFFALIYNLHLLSGAVTIDSKVRQLLKQVGIIMFGHPLLSMSLGMLSLTFVYVMTQWLPFLIPFFSGSILVFLALLVFIKIHTSSIKLEKH</sequence>
<feature type="transmembrane region" description="Helical" evidence="1">
    <location>
        <begin position="20"/>
        <end position="46"/>
    </location>
</feature>
<gene>
    <name evidence="2" type="ORF">GH885_17840</name>
</gene>
<proteinExistence type="predicted"/>
<dbReference type="Proteomes" id="UP000435187">
    <property type="component" value="Unassembled WGS sequence"/>
</dbReference>
<feature type="transmembrane region" description="Helical" evidence="1">
    <location>
        <begin position="108"/>
        <end position="128"/>
    </location>
</feature>
<evidence type="ECO:0000313" key="3">
    <source>
        <dbReference type="Proteomes" id="UP000435187"/>
    </source>
</evidence>